<evidence type="ECO:0000256" key="6">
    <source>
        <dbReference type="SAM" id="MobiDB-lite"/>
    </source>
</evidence>
<comment type="caution">
    <text evidence="9">The sequence shown here is derived from an EMBL/GenBank/DDBJ whole genome shotgun (WGS) entry which is preliminary data.</text>
</comment>
<dbReference type="Pfam" id="PF13396">
    <property type="entry name" value="PLDc_N"/>
    <property type="match status" value="1"/>
</dbReference>
<evidence type="ECO:0000259" key="8">
    <source>
        <dbReference type="Pfam" id="PF13396"/>
    </source>
</evidence>
<name>A0ABR4XFI5_9MICO</name>
<keyword evidence="10" id="KW-1185">Reference proteome</keyword>
<evidence type="ECO:0000256" key="5">
    <source>
        <dbReference type="ARBA" id="ARBA00023136"/>
    </source>
</evidence>
<evidence type="ECO:0000313" key="10">
    <source>
        <dbReference type="Proteomes" id="UP000029990"/>
    </source>
</evidence>
<keyword evidence="3 7" id="KW-0812">Transmembrane</keyword>
<dbReference type="Proteomes" id="UP000029990">
    <property type="component" value="Unassembled WGS sequence"/>
</dbReference>
<keyword evidence="2" id="KW-1003">Cell membrane</keyword>
<keyword evidence="5 7" id="KW-0472">Membrane</keyword>
<gene>
    <name evidence="9" type="ORF">N798_07530</name>
</gene>
<reference evidence="9 10" key="1">
    <citation type="submission" date="2013-08" db="EMBL/GenBank/DDBJ databases">
        <title>The genome sequence of Knoellia flava.</title>
        <authorList>
            <person name="Zhu W."/>
            <person name="Wang G."/>
        </authorList>
    </citation>
    <scope>NUCLEOTIDE SEQUENCE [LARGE SCALE GENOMIC DNA]</scope>
    <source>
        <strain evidence="9 10">TL1</strain>
    </source>
</reference>
<keyword evidence="4 7" id="KW-1133">Transmembrane helix</keyword>
<evidence type="ECO:0000313" key="9">
    <source>
        <dbReference type="EMBL" id="KGN32198.1"/>
    </source>
</evidence>
<dbReference type="InterPro" id="IPR027379">
    <property type="entry name" value="CLS_N"/>
</dbReference>
<evidence type="ECO:0000256" key="3">
    <source>
        <dbReference type="ARBA" id="ARBA00022692"/>
    </source>
</evidence>
<evidence type="ECO:0000256" key="4">
    <source>
        <dbReference type="ARBA" id="ARBA00022989"/>
    </source>
</evidence>
<evidence type="ECO:0000256" key="7">
    <source>
        <dbReference type="SAM" id="Phobius"/>
    </source>
</evidence>
<sequence>MDEPDRQERPAMPKQSRKSWSQLTPTQKRLVVLGGALQLTLQGAALRDLRRRRADEVKGPRWAWAAATFVNTLGPCAYFLFGRRHSLPAFD</sequence>
<feature type="domain" description="Cardiolipin synthase N-terminal" evidence="8">
    <location>
        <begin position="45"/>
        <end position="83"/>
    </location>
</feature>
<protein>
    <recommendedName>
        <fullName evidence="8">Cardiolipin synthase N-terminal domain-containing protein</fullName>
    </recommendedName>
</protein>
<accession>A0ABR4XFI5</accession>
<dbReference type="EMBL" id="AVPI01000017">
    <property type="protein sequence ID" value="KGN32198.1"/>
    <property type="molecule type" value="Genomic_DNA"/>
</dbReference>
<organism evidence="9 10">
    <name type="scientific">Knoellia flava TL1</name>
    <dbReference type="NCBI Taxonomy" id="1385518"/>
    <lineage>
        <taxon>Bacteria</taxon>
        <taxon>Bacillati</taxon>
        <taxon>Actinomycetota</taxon>
        <taxon>Actinomycetes</taxon>
        <taxon>Micrococcales</taxon>
        <taxon>Intrasporangiaceae</taxon>
        <taxon>Knoellia</taxon>
    </lineage>
</organism>
<proteinExistence type="predicted"/>
<feature type="transmembrane region" description="Helical" evidence="7">
    <location>
        <begin position="62"/>
        <end position="81"/>
    </location>
</feature>
<evidence type="ECO:0000256" key="1">
    <source>
        <dbReference type="ARBA" id="ARBA00004651"/>
    </source>
</evidence>
<evidence type="ECO:0000256" key="2">
    <source>
        <dbReference type="ARBA" id="ARBA00022475"/>
    </source>
</evidence>
<feature type="compositionally biased region" description="Basic and acidic residues" evidence="6">
    <location>
        <begin position="1"/>
        <end position="11"/>
    </location>
</feature>
<comment type="subcellular location">
    <subcellularLocation>
        <location evidence="1">Cell membrane</location>
        <topology evidence="1">Multi-pass membrane protein</topology>
    </subcellularLocation>
</comment>
<feature type="region of interest" description="Disordered" evidence="6">
    <location>
        <begin position="1"/>
        <end position="23"/>
    </location>
</feature>